<dbReference type="InterPro" id="IPR011989">
    <property type="entry name" value="ARM-like"/>
</dbReference>
<dbReference type="InterPro" id="IPR055406">
    <property type="entry name" value="HEAT_Maestro"/>
</dbReference>
<dbReference type="InterPro" id="IPR016024">
    <property type="entry name" value="ARM-type_fold"/>
</dbReference>
<evidence type="ECO:0000313" key="3">
    <source>
        <dbReference type="EMBL" id="GAV10004.1"/>
    </source>
</evidence>
<feature type="repeat" description="HEAT" evidence="1">
    <location>
        <begin position="299"/>
        <end position="331"/>
    </location>
</feature>
<dbReference type="InterPro" id="IPR021133">
    <property type="entry name" value="HEAT_type_2"/>
</dbReference>
<reference evidence="3 4" key="1">
    <citation type="journal article" date="2016" name="Nat. Commun.">
        <title>Extremotolerant tardigrade genome and improved radiotolerance of human cultured cells by tardigrade-unique protein.</title>
        <authorList>
            <person name="Hashimoto T."/>
            <person name="Horikawa D.D."/>
            <person name="Saito Y."/>
            <person name="Kuwahara H."/>
            <person name="Kozuka-Hata H."/>
            <person name="Shin-I T."/>
            <person name="Minakuchi Y."/>
            <person name="Ohishi K."/>
            <person name="Motoyama A."/>
            <person name="Aizu T."/>
            <person name="Enomoto A."/>
            <person name="Kondo K."/>
            <person name="Tanaka S."/>
            <person name="Hara Y."/>
            <person name="Koshikawa S."/>
            <person name="Sagara H."/>
            <person name="Miura T."/>
            <person name="Yokobori S."/>
            <person name="Miyagawa K."/>
            <person name="Suzuki Y."/>
            <person name="Kubo T."/>
            <person name="Oyama M."/>
            <person name="Kohara Y."/>
            <person name="Fujiyama A."/>
            <person name="Arakawa K."/>
            <person name="Katayama T."/>
            <person name="Toyoda A."/>
            <person name="Kunieda T."/>
        </authorList>
    </citation>
    <scope>NUCLEOTIDE SEQUENCE [LARGE SCALE GENOMIC DNA]</scope>
    <source>
        <strain evidence="3 4">YOKOZUNA-1</strain>
    </source>
</reference>
<sequence length="331" mass="35997">MMEDTTMYAEGLHVTAKCIFQSSNINTKKVMENLTGYLNSDIEAQRAVAAASLSAMLESKKPEKPAAVTEIVGHLAAKNSDQSAIVNIHADSVIKVILSGLEDNSSAEGFTNIAPVEAMKSLNRILPVIEHSRIQDDVMSFAMRLRPFFESGNPVIRATAFALFGSLAAVVEKQTVKETFVQEIHNVMVILLLHLNDENTDVSSTTRAIFKLLLPLLKSESLNNAFSYPEGVAYGRHLRLICSCLGSEYAEKIPMYLNLVIGYFRSESATLRANAALLAGNLLAQASNSANPDTVPSHVSPAVIHLLADKEPMVRLRAAEALGLMYQKASH</sequence>
<dbReference type="OrthoDB" id="1884734at2759"/>
<dbReference type="Proteomes" id="UP000186922">
    <property type="component" value="Unassembled WGS sequence"/>
</dbReference>
<dbReference type="AlphaFoldDB" id="A0A1D1WBZ9"/>
<dbReference type="PANTHER" id="PTHR23120:SF0">
    <property type="entry name" value="MAESTRO HEAT-LIKE REPEAT FAMILY MEMBER 1"/>
    <property type="match status" value="1"/>
</dbReference>
<dbReference type="InterPro" id="IPR045206">
    <property type="entry name" value="Maestro_heat-like_prot"/>
</dbReference>
<dbReference type="GO" id="GO:0005737">
    <property type="term" value="C:cytoplasm"/>
    <property type="evidence" value="ECO:0007669"/>
    <property type="project" value="TreeGrafter"/>
</dbReference>
<gene>
    <name evidence="3" type="primary">RvY_19489-1</name>
    <name evidence="3" type="synonym">RvY_19489.1</name>
    <name evidence="3" type="ORF">RvY_19489</name>
</gene>
<protein>
    <recommendedName>
        <fullName evidence="2">Maestro/Maestro-like HEAT-repeats domain-containing protein</fullName>
    </recommendedName>
</protein>
<organism evidence="3 4">
    <name type="scientific">Ramazzottius varieornatus</name>
    <name type="common">Water bear</name>
    <name type="synonym">Tardigrade</name>
    <dbReference type="NCBI Taxonomy" id="947166"/>
    <lineage>
        <taxon>Eukaryota</taxon>
        <taxon>Metazoa</taxon>
        <taxon>Ecdysozoa</taxon>
        <taxon>Tardigrada</taxon>
        <taxon>Eutardigrada</taxon>
        <taxon>Parachela</taxon>
        <taxon>Hypsibioidea</taxon>
        <taxon>Ramazzottiidae</taxon>
        <taxon>Ramazzottius</taxon>
    </lineage>
</organism>
<evidence type="ECO:0000313" key="4">
    <source>
        <dbReference type="Proteomes" id="UP000186922"/>
    </source>
</evidence>
<dbReference type="PROSITE" id="PS50077">
    <property type="entry name" value="HEAT_REPEAT"/>
    <property type="match status" value="1"/>
</dbReference>
<proteinExistence type="predicted"/>
<name>A0A1D1WBZ9_RAMVA</name>
<dbReference type="EMBL" id="BDGG01000104">
    <property type="protein sequence ID" value="GAV10004.1"/>
    <property type="molecule type" value="Genomic_DNA"/>
</dbReference>
<comment type="caution">
    <text evidence="3">The sequence shown here is derived from an EMBL/GenBank/DDBJ whole genome shotgun (WGS) entry which is preliminary data.</text>
</comment>
<dbReference type="Gene3D" id="1.25.10.10">
    <property type="entry name" value="Leucine-rich Repeat Variant"/>
    <property type="match status" value="1"/>
</dbReference>
<dbReference type="PANTHER" id="PTHR23120">
    <property type="entry name" value="MAESTRO-RELATED HEAT DOMAIN-CONTAINING"/>
    <property type="match status" value="1"/>
</dbReference>
<feature type="domain" description="Maestro/Maestro-like HEAT-repeats" evidence="2">
    <location>
        <begin position="83"/>
        <end position="324"/>
    </location>
</feature>
<accession>A0A1D1WBZ9</accession>
<evidence type="ECO:0000259" key="2">
    <source>
        <dbReference type="Pfam" id="PF23227"/>
    </source>
</evidence>
<evidence type="ECO:0000256" key="1">
    <source>
        <dbReference type="PROSITE-ProRule" id="PRU00103"/>
    </source>
</evidence>
<keyword evidence="4" id="KW-1185">Reference proteome</keyword>
<dbReference type="Pfam" id="PF23227">
    <property type="entry name" value="HEAT_MROH2B_C"/>
    <property type="match status" value="1"/>
</dbReference>
<dbReference type="SUPFAM" id="SSF48371">
    <property type="entry name" value="ARM repeat"/>
    <property type="match status" value="1"/>
</dbReference>